<evidence type="ECO:0000256" key="1">
    <source>
        <dbReference type="SAM" id="Phobius"/>
    </source>
</evidence>
<gene>
    <name evidence="2" type="ORF">KI387_022727</name>
</gene>
<feature type="non-terminal residue" evidence="2">
    <location>
        <position position="79"/>
    </location>
</feature>
<evidence type="ECO:0000313" key="2">
    <source>
        <dbReference type="EMBL" id="KAH9314100.1"/>
    </source>
</evidence>
<sequence>MVDPSIISGMVGYAIQVLCFLYLSAFLEDEVIFTGYVSQLWIGEGFVTGQDPLQTEQRFVNLLADRCLIKPLLKDSDGK</sequence>
<evidence type="ECO:0000313" key="3">
    <source>
        <dbReference type="Proteomes" id="UP000824469"/>
    </source>
</evidence>
<keyword evidence="1" id="KW-0472">Membrane</keyword>
<dbReference type="Proteomes" id="UP000824469">
    <property type="component" value="Unassembled WGS sequence"/>
</dbReference>
<reference evidence="2 3" key="1">
    <citation type="journal article" date="2021" name="Nat. Plants">
        <title>The Taxus genome provides insights into paclitaxel biosynthesis.</title>
        <authorList>
            <person name="Xiong X."/>
            <person name="Gou J."/>
            <person name="Liao Q."/>
            <person name="Li Y."/>
            <person name="Zhou Q."/>
            <person name="Bi G."/>
            <person name="Li C."/>
            <person name="Du R."/>
            <person name="Wang X."/>
            <person name="Sun T."/>
            <person name="Guo L."/>
            <person name="Liang H."/>
            <person name="Lu P."/>
            <person name="Wu Y."/>
            <person name="Zhang Z."/>
            <person name="Ro D.K."/>
            <person name="Shang Y."/>
            <person name="Huang S."/>
            <person name="Yan J."/>
        </authorList>
    </citation>
    <scope>NUCLEOTIDE SEQUENCE [LARGE SCALE GENOMIC DNA]</scope>
    <source>
        <strain evidence="2">Ta-2019</strain>
    </source>
</reference>
<keyword evidence="1" id="KW-1133">Transmembrane helix</keyword>
<feature type="transmembrane region" description="Helical" evidence="1">
    <location>
        <begin position="6"/>
        <end position="27"/>
    </location>
</feature>
<keyword evidence="3" id="KW-1185">Reference proteome</keyword>
<proteinExistence type="predicted"/>
<dbReference type="AlphaFoldDB" id="A0AA38G1E2"/>
<comment type="caution">
    <text evidence="2">The sequence shown here is derived from an EMBL/GenBank/DDBJ whole genome shotgun (WGS) entry which is preliminary data.</text>
</comment>
<accession>A0AA38G1E2</accession>
<dbReference type="EMBL" id="JAHRHJ020000005">
    <property type="protein sequence ID" value="KAH9314100.1"/>
    <property type="molecule type" value="Genomic_DNA"/>
</dbReference>
<keyword evidence="1" id="KW-0812">Transmembrane</keyword>
<name>A0AA38G1E2_TAXCH</name>
<protein>
    <submittedName>
        <fullName evidence="2">Uncharacterized protein</fullName>
    </submittedName>
</protein>
<organism evidence="2 3">
    <name type="scientific">Taxus chinensis</name>
    <name type="common">Chinese yew</name>
    <name type="synonym">Taxus wallichiana var. chinensis</name>
    <dbReference type="NCBI Taxonomy" id="29808"/>
    <lineage>
        <taxon>Eukaryota</taxon>
        <taxon>Viridiplantae</taxon>
        <taxon>Streptophyta</taxon>
        <taxon>Embryophyta</taxon>
        <taxon>Tracheophyta</taxon>
        <taxon>Spermatophyta</taxon>
        <taxon>Pinopsida</taxon>
        <taxon>Pinidae</taxon>
        <taxon>Conifers II</taxon>
        <taxon>Cupressales</taxon>
        <taxon>Taxaceae</taxon>
        <taxon>Taxus</taxon>
    </lineage>
</organism>